<dbReference type="NCBIfam" id="TIGR00377">
    <property type="entry name" value="ant_ant_sig"/>
    <property type="match status" value="1"/>
</dbReference>
<keyword evidence="5" id="KW-1185">Reference proteome</keyword>
<dbReference type="OrthoDB" id="9795051at2"/>
<dbReference type="InterPro" id="IPR036513">
    <property type="entry name" value="STAS_dom_sf"/>
</dbReference>
<accession>A0A1M5NTJ8</accession>
<evidence type="ECO:0000256" key="1">
    <source>
        <dbReference type="ARBA" id="ARBA00009013"/>
    </source>
</evidence>
<dbReference type="RefSeq" id="WP_073134124.1">
    <property type="nucleotide sequence ID" value="NZ_FQWQ01000001.1"/>
</dbReference>
<dbReference type="EMBL" id="FQWQ01000001">
    <property type="protein sequence ID" value="SHG92830.1"/>
    <property type="molecule type" value="Genomic_DNA"/>
</dbReference>
<sequence>MIHIKRLQEDGADVIALVGEIDASSSIELDLAIAKSVGEGFSKILIDCSALEYISSAGLGVFMSYIEEFKDRNIKMVLFGMSDKVANTFSILGLNELLHIGKDKVQAKQIVNEL</sequence>
<name>A0A1M5NTJ8_9BACT</name>
<dbReference type="GO" id="GO:0043856">
    <property type="term" value="F:anti-sigma factor antagonist activity"/>
    <property type="evidence" value="ECO:0007669"/>
    <property type="project" value="InterPro"/>
</dbReference>
<dbReference type="SUPFAM" id="SSF52091">
    <property type="entry name" value="SpoIIaa-like"/>
    <property type="match status" value="1"/>
</dbReference>
<dbReference type="InterPro" id="IPR003658">
    <property type="entry name" value="Anti-sigma_ant"/>
</dbReference>
<dbReference type="Gene3D" id="3.30.750.24">
    <property type="entry name" value="STAS domain"/>
    <property type="match status" value="1"/>
</dbReference>
<evidence type="ECO:0000256" key="2">
    <source>
        <dbReference type="RuleBase" id="RU003749"/>
    </source>
</evidence>
<dbReference type="PROSITE" id="PS50801">
    <property type="entry name" value="STAS"/>
    <property type="match status" value="1"/>
</dbReference>
<protein>
    <recommendedName>
        <fullName evidence="2">Anti-sigma factor antagonist</fullName>
    </recommendedName>
</protein>
<dbReference type="AlphaFoldDB" id="A0A1M5NTJ8"/>
<dbReference type="InterPro" id="IPR002645">
    <property type="entry name" value="STAS_dom"/>
</dbReference>
<reference evidence="4 5" key="1">
    <citation type="submission" date="2016-11" db="EMBL/GenBank/DDBJ databases">
        <authorList>
            <person name="Jaros S."/>
            <person name="Januszkiewicz K."/>
            <person name="Wedrychowicz H."/>
        </authorList>
    </citation>
    <scope>NUCLEOTIDE SEQUENCE [LARGE SCALE GENOMIC DNA]</scope>
    <source>
        <strain evidence="4 5">DSM 24574</strain>
    </source>
</reference>
<dbReference type="PANTHER" id="PTHR33495">
    <property type="entry name" value="ANTI-SIGMA FACTOR ANTAGONIST TM_1081-RELATED-RELATED"/>
    <property type="match status" value="1"/>
</dbReference>
<organism evidence="4 5">
    <name type="scientific">Chryseolinea serpens</name>
    <dbReference type="NCBI Taxonomy" id="947013"/>
    <lineage>
        <taxon>Bacteria</taxon>
        <taxon>Pseudomonadati</taxon>
        <taxon>Bacteroidota</taxon>
        <taxon>Cytophagia</taxon>
        <taxon>Cytophagales</taxon>
        <taxon>Fulvivirgaceae</taxon>
        <taxon>Chryseolinea</taxon>
    </lineage>
</organism>
<feature type="domain" description="STAS" evidence="3">
    <location>
        <begin position="2"/>
        <end position="114"/>
    </location>
</feature>
<dbReference type="STRING" id="947013.SAMN04488109_2508"/>
<comment type="similarity">
    <text evidence="1 2">Belongs to the anti-sigma-factor antagonist family.</text>
</comment>
<dbReference type="PANTHER" id="PTHR33495:SF14">
    <property type="entry name" value="ANTI-SIGMA FACTOR ANTAGONIST"/>
    <property type="match status" value="1"/>
</dbReference>
<dbReference type="Pfam" id="PF01740">
    <property type="entry name" value="STAS"/>
    <property type="match status" value="1"/>
</dbReference>
<evidence type="ECO:0000259" key="3">
    <source>
        <dbReference type="PROSITE" id="PS50801"/>
    </source>
</evidence>
<evidence type="ECO:0000313" key="5">
    <source>
        <dbReference type="Proteomes" id="UP000184212"/>
    </source>
</evidence>
<dbReference type="CDD" id="cd07043">
    <property type="entry name" value="STAS_anti-anti-sigma_factors"/>
    <property type="match status" value="1"/>
</dbReference>
<gene>
    <name evidence="4" type="ORF">SAMN04488109_2508</name>
</gene>
<proteinExistence type="inferred from homology"/>
<evidence type="ECO:0000313" key="4">
    <source>
        <dbReference type="EMBL" id="SHG92830.1"/>
    </source>
</evidence>
<dbReference type="Proteomes" id="UP000184212">
    <property type="component" value="Unassembled WGS sequence"/>
</dbReference>